<reference evidence="1 2" key="1">
    <citation type="submission" date="2024-06" db="EMBL/GenBank/DDBJ databases">
        <title>Sorghum-associated microbial communities from plants grown in Nebraska, USA.</title>
        <authorList>
            <person name="Schachtman D."/>
        </authorList>
    </citation>
    <scope>NUCLEOTIDE SEQUENCE [LARGE SCALE GENOMIC DNA]</scope>
    <source>
        <strain evidence="1 2">2709</strain>
    </source>
</reference>
<name>A0ABV2Q367_9BURK</name>
<dbReference type="GO" id="GO:0120241">
    <property type="term" value="F:2-iminobutanoate/2-iminopropanoate deaminase"/>
    <property type="evidence" value="ECO:0007669"/>
    <property type="project" value="UniProtKB-EC"/>
</dbReference>
<proteinExistence type="predicted"/>
<dbReference type="RefSeq" id="WP_354440927.1">
    <property type="nucleotide sequence ID" value="NZ_JBEPSH010000001.1"/>
</dbReference>
<dbReference type="Gene3D" id="3.30.1330.40">
    <property type="entry name" value="RutC-like"/>
    <property type="match status" value="1"/>
</dbReference>
<comment type="caution">
    <text evidence="1">The sequence shown here is derived from an EMBL/GenBank/DDBJ whole genome shotgun (WGS) entry which is preliminary data.</text>
</comment>
<gene>
    <name evidence="1" type="ORF">ABIE13_000566</name>
</gene>
<evidence type="ECO:0000313" key="2">
    <source>
        <dbReference type="Proteomes" id="UP001549320"/>
    </source>
</evidence>
<sequence>MSSRLAESVPHFSKTNERNGLVFVSGQLPILDMVLVEGDIAAQTRYCLNQIQHSLRDIGLSMSDIVKTTVWIARVEDFVDFNAAYAEAFKGLIAPARSTVRADLMIEGALVEIEAIALRPCLSREATES</sequence>
<protein>
    <submittedName>
        <fullName evidence="1">2-iminobutanoate/2-iminopropanoate deaminase</fullName>
        <ecNumber evidence="1">3.5.99.10</ecNumber>
    </submittedName>
</protein>
<dbReference type="SUPFAM" id="SSF55298">
    <property type="entry name" value="YjgF-like"/>
    <property type="match status" value="1"/>
</dbReference>
<keyword evidence="1" id="KW-0378">Hydrolase</keyword>
<dbReference type="InterPro" id="IPR035959">
    <property type="entry name" value="RutC-like_sf"/>
</dbReference>
<dbReference type="InterPro" id="IPR006175">
    <property type="entry name" value="YjgF/YER057c/UK114"/>
</dbReference>
<dbReference type="PANTHER" id="PTHR11803:SF59">
    <property type="entry name" value="ENDORIBONUCLEASE"/>
    <property type="match status" value="1"/>
</dbReference>
<organism evidence="1 2">
    <name type="scientific">Ottowia thiooxydans</name>
    <dbReference type="NCBI Taxonomy" id="219182"/>
    <lineage>
        <taxon>Bacteria</taxon>
        <taxon>Pseudomonadati</taxon>
        <taxon>Pseudomonadota</taxon>
        <taxon>Betaproteobacteria</taxon>
        <taxon>Burkholderiales</taxon>
        <taxon>Comamonadaceae</taxon>
        <taxon>Ottowia</taxon>
    </lineage>
</organism>
<dbReference type="EMBL" id="JBEPSH010000001">
    <property type="protein sequence ID" value="MET4575469.1"/>
    <property type="molecule type" value="Genomic_DNA"/>
</dbReference>
<dbReference type="EC" id="3.5.99.10" evidence="1"/>
<dbReference type="Proteomes" id="UP001549320">
    <property type="component" value="Unassembled WGS sequence"/>
</dbReference>
<accession>A0ABV2Q367</accession>
<dbReference type="PANTHER" id="PTHR11803">
    <property type="entry name" value="2-IMINOBUTANOATE/2-IMINOPROPANOATE DEAMINASE RIDA"/>
    <property type="match status" value="1"/>
</dbReference>
<dbReference type="Pfam" id="PF01042">
    <property type="entry name" value="Ribonuc_L-PSP"/>
    <property type="match status" value="1"/>
</dbReference>
<dbReference type="CDD" id="cd00448">
    <property type="entry name" value="YjgF_YER057c_UK114_family"/>
    <property type="match status" value="1"/>
</dbReference>
<keyword evidence="2" id="KW-1185">Reference proteome</keyword>
<evidence type="ECO:0000313" key="1">
    <source>
        <dbReference type="EMBL" id="MET4575469.1"/>
    </source>
</evidence>